<evidence type="ECO:0000256" key="1">
    <source>
        <dbReference type="ARBA" id="ARBA00010716"/>
    </source>
</evidence>
<dbReference type="AlphaFoldDB" id="A0A9D8PQT2"/>
<organism evidence="3 4">
    <name type="scientific">Candidatus Zymogenus saltonus</name>
    <dbReference type="NCBI Taxonomy" id="2844893"/>
    <lineage>
        <taxon>Bacteria</taxon>
        <taxon>Deltaproteobacteria</taxon>
        <taxon>Candidatus Zymogenia</taxon>
        <taxon>Candidatus Zymogeniales</taxon>
        <taxon>Candidatus Zymogenaceae</taxon>
        <taxon>Candidatus Zymogenus</taxon>
    </lineage>
</organism>
<name>A0A9D8PQT2_9DELT</name>
<protein>
    <submittedName>
        <fullName evidence="3">Amidohydrolase family protein</fullName>
    </submittedName>
</protein>
<dbReference type="PANTHER" id="PTHR11113:SF14">
    <property type="entry name" value="N-ACETYLGLUCOSAMINE-6-PHOSPHATE DEACETYLASE"/>
    <property type="match status" value="1"/>
</dbReference>
<comment type="similarity">
    <text evidence="1">Belongs to the metallo-dependent hydrolases superfamily. NagA family.</text>
</comment>
<gene>
    <name evidence="3" type="ORF">JW984_13630</name>
</gene>
<reference evidence="3" key="2">
    <citation type="submission" date="2021-01" db="EMBL/GenBank/DDBJ databases">
        <authorList>
            <person name="Hahn C.R."/>
            <person name="Youssef N.H."/>
            <person name="Elshahed M."/>
        </authorList>
    </citation>
    <scope>NUCLEOTIDE SEQUENCE</scope>
    <source>
        <strain evidence="3">Zod_Metabat.24</strain>
    </source>
</reference>
<evidence type="ECO:0000313" key="3">
    <source>
        <dbReference type="EMBL" id="MBN1574233.1"/>
    </source>
</evidence>
<dbReference type="GO" id="GO:0008448">
    <property type="term" value="F:N-acetylglucosamine-6-phosphate deacetylase activity"/>
    <property type="evidence" value="ECO:0007669"/>
    <property type="project" value="TreeGrafter"/>
</dbReference>
<dbReference type="PROSITE" id="PS51318">
    <property type="entry name" value="TAT"/>
    <property type="match status" value="1"/>
</dbReference>
<keyword evidence="2" id="KW-0378">Hydrolase</keyword>
<evidence type="ECO:0000313" key="4">
    <source>
        <dbReference type="Proteomes" id="UP000809273"/>
    </source>
</evidence>
<dbReference type="SUPFAM" id="SSF51556">
    <property type="entry name" value="Metallo-dependent hydrolases"/>
    <property type="match status" value="1"/>
</dbReference>
<accession>A0A9D8PQT2</accession>
<reference evidence="3" key="1">
    <citation type="journal article" date="2021" name="Environ. Microbiol.">
        <title>Genomic characterization of three novel Desulfobacterota classes expand the metabolic and phylogenetic diversity of the phylum.</title>
        <authorList>
            <person name="Murphy C.L."/>
            <person name="Biggerstaff J."/>
            <person name="Eichhorn A."/>
            <person name="Ewing E."/>
            <person name="Shahan R."/>
            <person name="Soriano D."/>
            <person name="Stewart S."/>
            <person name="VanMol K."/>
            <person name="Walker R."/>
            <person name="Walters P."/>
            <person name="Elshahed M.S."/>
            <person name="Youssef N.H."/>
        </authorList>
    </citation>
    <scope>NUCLEOTIDE SEQUENCE</scope>
    <source>
        <strain evidence="3">Zod_Metabat.24</strain>
    </source>
</reference>
<dbReference type="InterPro" id="IPR006311">
    <property type="entry name" value="TAT_signal"/>
</dbReference>
<dbReference type="EMBL" id="JAFGIX010000070">
    <property type="protein sequence ID" value="MBN1574233.1"/>
    <property type="molecule type" value="Genomic_DNA"/>
</dbReference>
<evidence type="ECO:0000256" key="2">
    <source>
        <dbReference type="ARBA" id="ARBA00022801"/>
    </source>
</evidence>
<dbReference type="InterPro" id="IPR032466">
    <property type="entry name" value="Metal_Hydrolase"/>
</dbReference>
<dbReference type="GO" id="GO:0006046">
    <property type="term" value="P:N-acetylglucosamine catabolic process"/>
    <property type="evidence" value="ECO:0007669"/>
    <property type="project" value="TreeGrafter"/>
</dbReference>
<dbReference type="PANTHER" id="PTHR11113">
    <property type="entry name" value="N-ACETYLGLUCOSAMINE-6-PHOSPHATE DEACETYLASE"/>
    <property type="match status" value="1"/>
</dbReference>
<dbReference type="SUPFAM" id="SSF51338">
    <property type="entry name" value="Composite domain of metallo-dependent hydrolases"/>
    <property type="match status" value="1"/>
</dbReference>
<comment type="caution">
    <text evidence="3">The sequence shown here is derived from an EMBL/GenBank/DDBJ whole genome shotgun (WGS) entry which is preliminary data.</text>
</comment>
<dbReference type="Gene3D" id="3.20.20.140">
    <property type="entry name" value="Metal-dependent hydrolases"/>
    <property type="match status" value="2"/>
</dbReference>
<dbReference type="InterPro" id="IPR011059">
    <property type="entry name" value="Metal-dep_hydrolase_composite"/>
</dbReference>
<sequence>MKDIFTNLLKGLVGRRGFLKLIGKTALSASALSLFGPKRPEAQARVFPSGSSEVLLKNGLIVDGTGKKGFLGNLLIRGNKIADVTGEDVKTSGAVIDCTGKVISPGIIDAHSHMDWYLPIEGHPEVKTTFTGQGVTTFVAGNCGYGIAGFRKDSTTMDKVRFIDKGLFKLEWNTMEEYFSHLKKMGLTHNLVNLAGHGTTRASMRGFDASPLNKGEMTEILSHLELAMDQGAYGVSFGLQYEPGIFATLDEIGEIAKLIKKKDKILTVHMKAYSSLSGTYPLKLFGTPHNLLGIEDMINVARETGVRMELSHLIFVGEKTWKTVDEALTMIDGAVSEGLDVKFDTYSYHCGTSIINVFFPEWFLAKVPGAYEDRKLMKKLKRQIFLMESLLGFGYKDIQITDAKCEELEEYNGMFLYDIAKKRNKPQFENFIDFARKSGGIARVLNHRYTNLEIVEELMRHPASLFMTDALPALDGVQNPGCSGCFPRFFQIARDNKVISLEEAIYKMSGASMERFNIKDRGILKAGLAADVLVFDEKGIVDNNTLTETDRAPSGIEAVFINGVQVLKDGAVDGSINAGVVVS</sequence>
<proteinExistence type="inferred from homology"/>
<dbReference type="Proteomes" id="UP000809273">
    <property type="component" value="Unassembled WGS sequence"/>
</dbReference>